<organism evidence="3 4">
    <name type="scientific">Alteromonas pelagimontana</name>
    <dbReference type="NCBI Taxonomy" id="1858656"/>
    <lineage>
        <taxon>Bacteria</taxon>
        <taxon>Pseudomonadati</taxon>
        <taxon>Pseudomonadota</taxon>
        <taxon>Gammaproteobacteria</taxon>
        <taxon>Alteromonadales</taxon>
        <taxon>Alteromonadaceae</taxon>
        <taxon>Alteromonas/Salinimonas group</taxon>
        <taxon>Alteromonas</taxon>
    </lineage>
</organism>
<proteinExistence type="predicted"/>
<reference evidence="4" key="1">
    <citation type="submission" date="2014-12" db="EMBL/GenBank/DDBJ databases">
        <title>Complete genome sequence of a multi-drug resistant Klebsiella pneumoniae.</title>
        <authorList>
            <person name="Hua X."/>
            <person name="Chen Q."/>
            <person name="Li X."/>
            <person name="Feng Y."/>
            <person name="Ruan Z."/>
            <person name="Yu Y."/>
        </authorList>
    </citation>
    <scope>NUCLEOTIDE SEQUENCE [LARGE SCALE GENOMIC DNA]</scope>
    <source>
        <strain evidence="4">5.12</strain>
    </source>
</reference>
<keyword evidence="4" id="KW-1185">Reference proteome</keyword>
<evidence type="ECO:0000313" key="4">
    <source>
        <dbReference type="Proteomes" id="UP000219285"/>
    </source>
</evidence>
<dbReference type="OrthoDB" id="4750212at2"/>
<evidence type="ECO:0000256" key="2">
    <source>
        <dbReference type="SAM" id="SignalP"/>
    </source>
</evidence>
<evidence type="ECO:0000313" key="3">
    <source>
        <dbReference type="EMBL" id="QJR80509.1"/>
    </source>
</evidence>
<name>A0A6M4MBV3_9ALTE</name>
<feature type="compositionally biased region" description="Low complexity" evidence="1">
    <location>
        <begin position="65"/>
        <end position="80"/>
    </location>
</feature>
<sequence length="187" mass="20685">MKNTTIRAICGLVFFIFSAFVNAETLSEALASCQSNDDSLQRLVCYDKLAKNVKRYEKSNHAVVKTSSASASQKETSSAAVAKSNPPQQQASQPVESASSTVSTFGLEQRQEEEADRIDAKVAEVSEGVRGEMIITLDSGMVWRQVSPEAGIRLETGQEIYIEKGMFGSFYLSYEDINRRIKVKRIK</sequence>
<feature type="compositionally biased region" description="Polar residues" evidence="1">
    <location>
        <begin position="85"/>
        <end position="97"/>
    </location>
</feature>
<gene>
    <name evidence="3" type="ORF">CA267_006830</name>
</gene>
<evidence type="ECO:0000256" key="1">
    <source>
        <dbReference type="SAM" id="MobiDB-lite"/>
    </source>
</evidence>
<accession>A0A6M4MBV3</accession>
<feature type="chain" id="PRO_5029012102" evidence="2">
    <location>
        <begin position="24"/>
        <end position="187"/>
    </location>
</feature>
<dbReference type="RefSeq" id="WP_075608184.1">
    <property type="nucleotide sequence ID" value="NZ_CP052766.1"/>
</dbReference>
<dbReference type="AlphaFoldDB" id="A0A6M4MBV3"/>
<dbReference type="Proteomes" id="UP000219285">
    <property type="component" value="Chromosome"/>
</dbReference>
<dbReference type="EMBL" id="CP052766">
    <property type="protein sequence ID" value="QJR80509.1"/>
    <property type="molecule type" value="Genomic_DNA"/>
</dbReference>
<feature type="region of interest" description="Disordered" evidence="1">
    <location>
        <begin position="64"/>
        <end position="97"/>
    </location>
</feature>
<feature type="signal peptide" evidence="2">
    <location>
        <begin position="1"/>
        <end position="23"/>
    </location>
</feature>
<protein>
    <submittedName>
        <fullName evidence="3">Uncharacterized protein</fullName>
    </submittedName>
</protein>
<dbReference type="KEGG" id="apel:CA267_006830"/>
<reference evidence="3 4" key="2">
    <citation type="submission" date="2020-04" db="EMBL/GenBank/DDBJ databases">
        <title>Complete genome sequence of Alteromonas pelagimontana 5.12T.</title>
        <authorList>
            <person name="Sinha R.K."/>
            <person name="Krishnan K.P."/>
            <person name="Kurian J.P."/>
        </authorList>
    </citation>
    <scope>NUCLEOTIDE SEQUENCE [LARGE SCALE GENOMIC DNA]</scope>
    <source>
        <strain evidence="3 4">5.12</strain>
    </source>
</reference>
<keyword evidence="2" id="KW-0732">Signal</keyword>